<evidence type="ECO:0000256" key="1">
    <source>
        <dbReference type="SAM" id="MobiDB-lite"/>
    </source>
</evidence>
<dbReference type="PANTHER" id="PTHR15887">
    <property type="entry name" value="TRANSMEMBRANE PROTEIN 69"/>
    <property type="match status" value="1"/>
</dbReference>
<reference evidence="3" key="1">
    <citation type="submission" date="2025-08" db="UniProtKB">
        <authorList>
            <consortium name="Ensembl"/>
        </authorList>
    </citation>
    <scope>IDENTIFICATION</scope>
</reference>
<dbReference type="PANTHER" id="PTHR15887:SF1">
    <property type="entry name" value="TRANSMEMBRANE PROTEIN 69"/>
    <property type="match status" value="1"/>
</dbReference>
<keyword evidence="2" id="KW-0472">Membrane</keyword>
<evidence type="ECO:0000313" key="3">
    <source>
        <dbReference type="Ensembl" id="ENSDNVP00000013233.1"/>
    </source>
</evidence>
<feature type="compositionally biased region" description="Low complexity" evidence="1">
    <location>
        <begin position="212"/>
        <end position="226"/>
    </location>
</feature>
<feature type="region of interest" description="Disordered" evidence="1">
    <location>
        <begin position="1"/>
        <end position="134"/>
    </location>
</feature>
<evidence type="ECO:0000256" key="2">
    <source>
        <dbReference type="SAM" id="Phobius"/>
    </source>
</evidence>
<dbReference type="Pfam" id="PF11911">
    <property type="entry name" value="DUF3429"/>
    <property type="match status" value="1"/>
</dbReference>
<dbReference type="InterPro" id="IPR021836">
    <property type="entry name" value="DUF3429"/>
</dbReference>
<accession>A0A8C4JTD9</accession>
<feature type="transmembrane region" description="Helical" evidence="2">
    <location>
        <begin position="381"/>
        <end position="399"/>
    </location>
</feature>
<dbReference type="GeneID" id="112985451"/>
<reference evidence="3" key="2">
    <citation type="submission" date="2025-09" db="UniProtKB">
        <authorList>
            <consortium name="Ensembl"/>
        </authorList>
    </citation>
    <scope>IDENTIFICATION</scope>
</reference>
<name>A0A8C4JTD9_DRONO</name>
<dbReference type="Proteomes" id="UP000694423">
    <property type="component" value="Unplaced"/>
</dbReference>
<feature type="compositionally biased region" description="Pro residues" evidence="1">
    <location>
        <begin position="201"/>
        <end position="211"/>
    </location>
</feature>
<sequence>MAARPCPAGGRRGRGLRARGAWPRRRKGHTHLARAAATRSPSPPARQRGAHSTGGSARRAPAPPIRTEARAVLVGRRAPPETTSPRRQCGPPRRRAPEHRTAVQAGRCSPPRARHAFPRERRSPAARIPQTEKGERELAVQWQWARIQAWPPPLVEDLLFDCRPHFSSTPAPGSRAGAWLWRVSRTPTRGPGAAERDWPRLFPPGLPPPNAGPASGSTGSCGSEESAGPRRERSRSGPGLDKASMFHLVQRCCFQISFKLQKLTGPRLLQYGKNKTTCSSPLTLHLHRDVCLLSRSLSLNRASLYATKLQAFHASIPLLKKKPPKEPETKDLDPTQYRMKSLKDSPKPALYLSLAGLIPFVSVPLVMAIQGTYYPELAFAQITYGAVIVSFLGGIRWGFAVPENSPAKPDWLNLANSTVPPLFAWQALLFKDVTHGAILLVMGLGIALHYDLALLPTYPGWFKALRIVVTVLAALSLIATATLKTIDSEKQQSNSTNTWKNTK</sequence>
<dbReference type="AlphaFoldDB" id="A0A8C4JTD9"/>
<feature type="transmembrane region" description="Helical" evidence="2">
    <location>
        <begin position="349"/>
        <end position="369"/>
    </location>
</feature>
<feature type="region of interest" description="Disordered" evidence="1">
    <location>
        <begin position="187"/>
        <end position="239"/>
    </location>
</feature>
<gene>
    <name evidence="3" type="primary">TMEM69</name>
</gene>
<protein>
    <submittedName>
        <fullName evidence="3">Transmembrane protein 69</fullName>
    </submittedName>
</protein>
<dbReference type="Ensembl" id="ENSDNVT00000015942.1">
    <property type="protein sequence ID" value="ENSDNVP00000013233.1"/>
    <property type="gene ID" value="ENSDNVG00000009368.1"/>
</dbReference>
<keyword evidence="4" id="KW-1185">Reference proteome</keyword>
<proteinExistence type="predicted"/>
<feature type="compositionally biased region" description="Basic residues" evidence="1">
    <location>
        <begin position="11"/>
        <end position="32"/>
    </location>
</feature>
<evidence type="ECO:0000313" key="4">
    <source>
        <dbReference type="Proteomes" id="UP000694423"/>
    </source>
</evidence>
<dbReference type="RefSeq" id="XP_025959870.2">
    <property type="nucleotide sequence ID" value="XM_026104085.2"/>
</dbReference>
<keyword evidence="2" id="KW-1133">Transmembrane helix</keyword>
<keyword evidence="2" id="KW-0812">Transmembrane</keyword>
<feature type="transmembrane region" description="Helical" evidence="2">
    <location>
        <begin position="437"/>
        <end position="458"/>
    </location>
</feature>
<feature type="transmembrane region" description="Helical" evidence="2">
    <location>
        <begin position="464"/>
        <end position="483"/>
    </location>
</feature>
<organism evidence="3 4">
    <name type="scientific">Dromaius novaehollandiae</name>
    <name type="common">Emu</name>
    <dbReference type="NCBI Taxonomy" id="8790"/>
    <lineage>
        <taxon>Eukaryota</taxon>
        <taxon>Metazoa</taxon>
        <taxon>Chordata</taxon>
        <taxon>Craniata</taxon>
        <taxon>Vertebrata</taxon>
        <taxon>Euteleostomi</taxon>
        <taxon>Archelosauria</taxon>
        <taxon>Archosauria</taxon>
        <taxon>Dinosauria</taxon>
        <taxon>Saurischia</taxon>
        <taxon>Theropoda</taxon>
        <taxon>Coelurosauria</taxon>
        <taxon>Aves</taxon>
        <taxon>Palaeognathae</taxon>
        <taxon>Casuariiformes</taxon>
        <taxon>Dromaiidae</taxon>
        <taxon>Dromaius</taxon>
    </lineage>
</organism>
<dbReference type="CTD" id="51249"/>
<dbReference type="KEGG" id="dne:112985451"/>